<accession>A0A1L9B7B2</accession>
<dbReference type="Gene3D" id="3.10.450.40">
    <property type="match status" value="1"/>
</dbReference>
<sequence>MSTRGLLSRLENGHLHPSSQKEAPLESITRHLRVLLNTRRGESVSSPGYGILDFNDVVHSYPSALQKIQTSIRTAIQEYEPRLKNVVVVHVPDVHEPAALKFEITAQLAQRGSREVLRFRTRVGAGGQLELW</sequence>
<organism evidence="3 4">
    <name type="scientific">Cystobacter ferrugineus</name>
    <dbReference type="NCBI Taxonomy" id="83449"/>
    <lineage>
        <taxon>Bacteria</taxon>
        <taxon>Pseudomonadati</taxon>
        <taxon>Myxococcota</taxon>
        <taxon>Myxococcia</taxon>
        <taxon>Myxococcales</taxon>
        <taxon>Cystobacterineae</taxon>
        <taxon>Archangiaceae</taxon>
        <taxon>Cystobacter</taxon>
    </lineage>
</organism>
<dbReference type="STRING" id="83449.BON30_23635"/>
<dbReference type="OrthoDB" id="119583at2"/>
<feature type="domain" description="IraD/Gp25-like" evidence="2">
    <location>
        <begin position="25"/>
        <end position="110"/>
    </location>
</feature>
<comment type="caution">
    <text evidence="3">The sequence shown here is derived from an EMBL/GenBank/DDBJ whole genome shotgun (WGS) entry which is preliminary data.</text>
</comment>
<evidence type="ECO:0000256" key="1">
    <source>
        <dbReference type="SAM" id="MobiDB-lite"/>
    </source>
</evidence>
<gene>
    <name evidence="3" type="ORF">BON30_23635</name>
</gene>
<feature type="region of interest" description="Disordered" evidence="1">
    <location>
        <begin position="1"/>
        <end position="23"/>
    </location>
</feature>
<dbReference type="AlphaFoldDB" id="A0A1L9B7B2"/>
<dbReference type="EMBL" id="MPIN01000006">
    <property type="protein sequence ID" value="OJH38149.1"/>
    <property type="molecule type" value="Genomic_DNA"/>
</dbReference>
<protein>
    <recommendedName>
        <fullName evidence="2">IraD/Gp25-like domain-containing protein</fullName>
    </recommendedName>
</protein>
<dbReference type="InterPro" id="IPR007048">
    <property type="entry name" value="IraD/Gp25-like"/>
</dbReference>
<dbReference type="RefSeq" id="WP_071900655.1">
    <property type="nucleotide sequence ID" value="NZ_MPIN01000006.1"/>
</dbReference>
<evidence type="ECO:0000313" key="3">
    <source>
        <dbReference type="EMBL" id="OJH38149.1"/>
    </source>
</evidence>
<dbReference type="PANTHER" id="PTHR38595">
    <property type="entry name" value="CYTOPLASMIC PROTEIN-RELATED"/>
    <property type="match status" value="1"/>
</dbReference>
<reference evidence="3 4" key="2">
    <citation type="submission" date="2016-12" db="EMBL/GenBank/DDBJ databases">
        <title>Draft Genome Sequence of Cystobacter ferrugineus Strain Cbfe23.</title>
        <authorList>
            <person name="Akbar S."/>
            <person name="Dowd S.E."/>
            <person name="Stevens D.C."/>
        </authorList>
    </citation>
    <scope>NUCLEOTIDE SEQUENCE [LARGE SCALE GENOMIC DNA]</scope>
    <source>
        <strain evidence="3 4">Cbfe23</strain>
    </source>
</reference>
<dbReference type="PANTHER" id="PTHR38595:SF2">
    <property type="entry name" value="TYPE VI SECRETION SYSTEM BASEPLATE SUBUNIT TSSE"/>
    <property type="match status" value="1"/>
</dbReference>
<dbReference type="InterPro" id="IPR017737">
    <property type="entry name" value="TssE1-like"/>
</dbReference>
<dbReference type="SUPFAM" id="SSF160719">
    <property type="entry name" value="gpW/gp25-like"/>
    <property type="match status" value="1"/>
</dbReference>
<proteinExistence type="predicted"/>
<dbReference type="Pfam" id="PF04965">
    <property type="entry name" value="GPW_gp25"/>
    <property type="match status" value="1"/>
</dbReference>
<evidence type="ECO:0000259" key="2">
    <source>
        <dbReference type="Pfam" id="PF04965"/>
    </source>
</evidence>
<evidence type="ECO:0000313" key="4">
    <source>
        <dbReference type="Proteomes" id="UP000182229"/>
    </source>
</evidence>
<dbReference type="InterPro" id="IPR053176">
    <property type="entry name" value="T6SS_TssE1-like"/>
</dbReference>
<dbReference type="Proteomes" id="UP000182229">
    <property type="component" value="Unassembled WGS sequence"/>
</dbReference>
<name>A0A1L9B7B2_9BACT</name>
<dbReference type="NCBIfam" id="TIGR03357">
    <property type="entry name" value="VI_zyme"/>
    <property type="match status" value="1"/>
</dbReference>
<keyword evidence="4" id="KW-1185">Reference proteome</keyword>
<reference evidence="4" key="1">
    <citation type="submission" date="2016-11" db="EMBL/GenBank/DDBJ databases">
        <authorList>
            <person name="Shukria A."/>
            <person name="Stevens D.C."/>
        </authorList>
    </citation>
    <scope>NUCLEOTIDE SEQUENCE [LARGE SCALE GENOMIC DNA]</scope>
    <source>
        <strain evidence="4">Cbfe23</strain>
    </source>
</reference>